<feature type="transmembrane region" description="Helical" evidence="4">
    <location>
        <begin position="280"/>
        <end position="301"/>
    </location>
</feature>
<dbReference type="PANTHER" id="PTHR11360:SF315">
    <property type="entry name" value="TRANSPORTER MCH2-RELATED"/>
    <property type="match status" value="1"/>
</dbReference>
<organism evidence="5 6">
    <name type="scientific">Hyaloscypha variabilis (strain UAMH 11265 / GT02V1 / F)</name>
    <name type="common">Meliniomyces variabilis</name>
    <dbReference type="NCBI Taxonomy" id="1149755"/>
    <lineage>
        <taxon>Eukaryota</taxon>
        <taxon>Fungi</taxon>
        <taxon>Dikarya</taxon>
        <taxon>Ascomycota</taxon>
        <taxon>Pezizomycotina</taxon>
        <taxon>Leotiomycetes</taxon>
        <taxon>Helotiales</taxon>
        <taxon>Hyaloscyphaceae</taxon>
        <taxon>Hyaloscypha</taxon>
        <taxon>Hyaloscypha variabilis</taxon>
    </lineage>
</organism>
<keyword evidence="4" id="KW-1133">Transmembrane helix</keyword>
<dbReference type="Proteomes" id="UP000235786">
    <property type="component" value="Unassembled WGS sequence"/>
</dbReference>
<protein>
    <submittedName>
        <fullName evidence="5">Major facilitator superfamily transporter</fullName>
    </submittedName>
</protein>
<dbReference type="AlphaFoldDB" id="A0A2J6RP43"/>
<evidence type="ECO:0000256" key="4">
    <source>
        <dbReference type="SAM" id="Phobius"/>
    </source>
</evidence>
<dbReference type="InterPro" id="IPR036259">
    <property type="entry name" value="MFS_trans_sf"/>
</dbReference>
<evidence type="ECO:0000313" key="6">
    <source>
        <dbReference type="Proteomes" id="UP000235786"/>
    </source>
</evidence>
<feature type="transmembrane region" description="Helical" evidence="4">
    <location>
        <begin position="91"/>
        <end position="116"/>
    </location>
</feature>
<name>A0A2J6RP43_HYAVF</name>
<dbReference type="EMBL" id="KZ613945">
    <property type="protein sequence ID" value="PMD40283.1"/>
    <property type="molecule type" value="Genomic_DNA"/>
</dbReference>
<proteinExistence type="inferred from homology"/>
<reference evidence="5 6" key="1">
    <citation type="submission" date="2016-04" db="EMBL/GenBank/DDBJ databases">
        <title>A degradative enzymes factory behind the ericoid mycorrhizal symbiosis.</title>
        <authorList>
            <consortium name="DOE Joint Genome Institute"/>
            <person name="Martino E."/>
            <person name="Morin E."/>
            <person name="Grelet G."/>
            <person name="Kuo A."/>
            <person name="Kohler A."/>
            <person name="Daghino S."/>
            <person name="Barry K."/>
            <person name="Choi C."/>
            <person name="Cichocki N."/>
            <person name="Clum A."/>
            <person name="Copeland A."/>
            <person name="Hainaut M."/>
            <person name="Haridas S."/>
            <person name="Labutti K."/>
            <person name="Lindquist E."/>
            <person name="Lipzen A."/>
            <person name="Khouja H.-R."/>
            <person name="Murat C."/>
            <person name="Ohm R."/>
            <person name="Olson A."/>
            <person name="Spatafora J."/>
            <person name="Veneault-Fourrey C."/>
            <person name="Henrissat B."/>
            <person name="Grigoriev I."/>
            <person name="Martin F."/>
            <person name="Perotto S."/>
        </authorList>
    </citation>
    <scope>NUCLEOTIDE SEQUENCE [LARGE SCALE GENOMIC DNA]</scope>
    <source>
        <strain evidence="5 6">F</strain>
    </source>
</reference>
<sequence length="490" mass="53094">MAQTRPSFVDRATTQVLDETSDEAGQAPMATITTWKTHEESNLPDGGYGWVVVGSIFLINAHSWGMTGSYAVFLAYYLSHNTFPGATSLDFAMIGGISFSFAFLIAPIVNICVALLGSRPTLFIGVFFQTAAFIGASFATEIWHLYLSQGVSLGMGIGFMFDATAGIIPQWFTNGRAFANGLASGGSGAGGMIYSLAAFAMVPRLGLAWTFRTLAIIQFVVCGICALLLKDRNKQIGSSLTPFDVKLLKRPAFLLLLGWSFFSSLGYVTLLFSLPNWSTTIGLTASEGSIVGAMACLGQAISRPTIGHFADRAGCINMSFVGTLLAGFFCFVFWIFAHNFAQAVTFGLMSGAVTGTFFTLIAPVCARVVGLVELPAGLSVVWVTIVLPSLFAEPIALEMKKSAGRIYLDVQVFSGCMFFAAAACMLFLRMWKIRENRVFEEEAGIEAGKEERVDLPTQSSSEYNSTPDSRPAPRWRLHEKLARFEKIERV</sequence>
<comment type="similarity">
    <text evidence="2">Belongs to the major facilitator superfamily. Monocarboxylate porter (TC 2.A.1.13) family.</text>
</comment>
<dbReference type="OrthoDB" id="2213137at2759"/>
<feature type="transmembrane region" description="Helical" evidence="4">
    <location>
        <begin position="368"/>
        <end position="390"/>
    </location>
</feature>
<feature type="transmembrane region" description="Helical" evidence="4">
    <location>
        <begin position="48"/>
        <end position="79"/>
    </location>
</feature>
<feature type="compositionally biased region" description="Polar residues" evidence="3">
    <location>
        <begin position="456"/>
        <end position="468"/>
    </location>
</feature>
<feature type="region of interest" description="Disordered" evidence="3">
    <location>
        <begin position="449"/>
        <end position="474"/>
    </location>
</feature>
<dbReference type="GO" id="GO:0016020">
    <property type="term" value="C:membrane"/>
    <property type="evidence" value="ECO:0007669"/>
    <property type="project" value="UniProtKB-SubCell"/>
</dbReference>
<dbReference type="InterPro" id="IPR011701">
    <property type="entry name" value="MFS"/>
</dbReference>
<dbReference type="GO" id="GO:0022857">
    <property type="term" value="F:transmembrane transporter activity"/>
    <property type="evidence" value="ECO:0007669"/>
    <property type="project" value="InterPro"/>
</dbReference>
<gene>
    <name evidence="5" type="ORF">L207DRAFT_582498</name>
</gene>
<keyword evidence="4" id="KW-0472">Membrane</keyword>
<evidence type="ECO:0000256" key="2">
    <source>
        <dbReference type="ARBA" id="ARBA00006727"/>
    </source>
</evidence>
<feature type="transmembrane region" description="Helical" evidence="4">
    <location>
        <begin position="209"/>
        <end position="229"/>
    </location>
</feature>
<feature type="transmembrane region" description="Helical" evidence="4">
    <location>
        <begin position="410"/>
        <end position="428"/>
    </location>
</feature>
<feature type="transmembrane region" description="Helical" evidence="4">
    <location>
        <begin position="122"/>
        <end position="139"/>
    </location>
</feature>
<feature type="transmembrane region" description="Helical" evidence="4">
    <location>
        <begin position="343"/>
        <end position="361"/>
    </location>
</feature>
<evidence type="ECO:0000256" key="1">
    <source>
        <dbReference type="ARBA" id="ARBA00004141"/>
    </source>
</evidence>
<dbReference type="Pfam" id="PF07690">
    <property type="entry name" value="MFS_1"/>
    <property type="match status" value="1"/>
</dbReference>
<evidence type="ECO:0000313" key="5">
    <source>
        <dbReference type="EMBL" id="PMD40283.1"/>
    </source>
</evidence>
<feature type="transmembrane region" description="Helical" evidence="4">
    <location>
        <begin position="252"/>
        <end position="274"/>
    </location>
</feature>
<accession>A0A2J6RP43</accession>
<keyword evidence="4" id="KW-0812">Transmembrane</keyword>
<feature type="transmembrane region" description="Helical" evidence="4">
    <location>
        <begin position="313"/>
        <end position="337"/>
    </location>
</feature>
<dbReference type="PANTHER" id="PTHR11360">
    <property type="entry name" value="MONOCARBOXYLATE TRANSPORTER"/>
    <property type="match status" value="1"/>
</dbReference>
<evidence type="ECO:0000256" key="3">
    <source>
        <dbReference type="SAM" id="MobiDB-lite"/>
    </source>
</evidence>
<feature type="transmembrane region" description="Helical" evidence="4">
    <location>
        <begin position="151"/>
        <end position="172"/>
    </location>
</feature>
<dbReference type="SUPFAM" id="SSF103473">
    <property type="entry name" value="MFS general substrate transporter"/>
    <property type="match status" value="1"/>
</dbReference>
<dbReference type="InterPro" id="IPR050327">
    <property type="entry name" value="Proton-linked_MCT"/>
</dbReference>
<dbReference type="Gene3D" id="1.20.1250.20">
    <property type="entry name" value="MFS general substrate transporter like domains"/>
    <property type="match status" value="2"/>
</dbReference>
<keyword evidence="6" id="KW-1185">Reference proteome</keyword>
<comment type="subcellular location">
    <subcellularLocation>
        <location evidence="1">Membrane</location>
        <topology evidence="1">Multi-pass membrane protein</topology>
    </subcellularLocation>
</comment>